<feature type="region of interest" description="Disordered" evidence="1">
    <location>
        <begin position="129"/>
        <end position="148"/>
    </location>
</feature>
<dbReference type="Proteomes" id="UP000821853">
    <property type="component" value="Chromosome 4"/>
</dbReference>
<sequence>MTNAEQHKLVRDIIHQQTTPSAPPLGVFFTGPAVCGQTFVFRLAMDLFTTGTATPANTAYNAFVICASTGKAAVAVGGTTVHAAFTLSRKTTSPNKDGGLSASELNTFRVAFRNVKCVFIDEAGDDVADESREARELERTGSNNTRRA</sequence>
<gene>
    <name evidence="2" type="ORF">HPB48_000367</name>
</gene>
<dbReference type="VEuPathDB" id="VectorBase:HLOH_065024"/>
<comment type="caution">
    <text evidence="2">The sequence shown here is derived from an EMBL/GenBank/DDBJ whole genome shotgun (WGS) entry which is preliminary data.</text>
</comment>
<reference evidence="2 3" key="1">
    <citation type="journal article" date="2020" name="Cell">
        <title>Large-Scale Comparative Analyses of Tick Genomes Elucidate Their Genetic Diversity and Vector Capacities.</title>
        <authorList>
            <consortium name="Tick Genome and Microbiome Consortium (TIGMIC)"/>
            <person name="Jia N."/>
            <person name="Wang J."/>
            <person name="Shi W."/>
            <person name="Du L."/>
            <person name="Sun Y."/>
            <person name="Zhan W."/>
            <person name="Jiang J.F."/>
            <person name="Wang Q."/>
            <person name="Zhang B."/>
            <person name="Ji P."/>
            <person name="Bell-Sakyi L."/>
            <person name="Cui X.M."/>
            <person name="Yuan T.T."/>
            <person name="Jiang B.G."/>
            <person name="Yang W.F."/>
            <person name="Lam T.T."/>
            <person name="Chang Q.C."/>
            <person name="Ding S.J."/>
            <person name="Wang X.J."/>
            <person name="Zhu J.G."/>
            <person name="Ruan X.D."/>
            <person name="Zhao L."/>
            <person name="Wei J.T."/>
            <person name="Ye R.Z."/>
            <person name="Que T.C."/>
            <person name="Du C.H."/>
            <person name="Zhou Y.H."/>
            <person name="Cheng J.X."/>
            <person name="Dai P.F."/>
            <person name="Guo W.B."/>
            <person name="Han X.H."/>
            <person name="Huang E.J."/>
            <person name="Li L.F."/>
            <person name="Wei W."/>
            <person name="Gao Y.C."/>
            <person name="Liu J.Z."/>
            <person name="Shao H.Z."/>
            <person name="Wang X."/>
            <person name="Wang C.C."/>
            <person name="Yang T.C."/>
            <person name="Huo Q.B."/>
            <person name="Li W."/>
            <person name="Chen H.Y."/>
            <person name="Chen S.E."/>
            <person name="Zhou L.G."/>
            <person name="Ni X.B."/>
            <person name="Tian J.H."/>
            <person name="Sheng Y."/>
            <person name="Liu T."/>
            <person name="Pan Y.S."/>
            <person name="Xia L.Y."/>
            <person name="Li J."/>
            <person name="Zhao F."/>
            <person name="Cao W.C."/>
        </authorList>
    </citation>
    <scope>NUCLEOTIDE SEQUENCE [LARGE SCALE GENOMIC DNA]</scope>
    <source>
        <strain evidence="2">HaeL-2018</strain>
    </source>
</reference>
<feature type="compositionally biased region" description="Basic and acidic residues" evidence="1">
    <location>
        <begin position="129"/>
        <end position="139"/>
    </location>
</feature>
<name>A0A9J6GEY0_HAELO</name>
<accession>A0A9J6GEY0</accession>
<evidence type="ECO:0000256" key="1">
    <source>
        <dbReference type="SAM" id="MobiDB-lite"/>
    </source>
</evidence>
<dbReference type="AlphaFoldDB" id="A0A9J6GEY0"/>
<dbReference type="OrthoDB" id="6508477at2759"/>
<keyword evidence="3" id="KW-1185">Reference proteome</keyword>
<proteinExistence type="predicted"/>
<evidence type="ECO:0000313" key="3">
    <source>
        <dbReference type="Proteomes" id="UP000821853"/>
    </source>
</evidence>
<evidence type="ECO:0000313" key="2">
    <source>
        <dbReference type="EMBL" id="KAH9372892.1"/>
    </source>
</evidence>
<evidence type="ECO:0008006" key="4">
    <source>
        <dbReference type="Google" id="ProtNLM"/>
    </source>
</evidence>
<protein>
    <recommendedName>
        <fullName evidence="4">ATP-dependent DNA helicase</fullName>
    </recommendedName>
</protein>
<dbReference type="Gene3D" id="3.40.50.300">
    <property type="entry name" value="P-loop containing nucleotide triphosphate hydrolases"/>
    <property type="match status" value="1"/>
</dbReference>
<dbReference type="EMBL" id="JABSTR010000006">
    <property type="protein sequence ID" value="KAH9372892.1"/>
    <property type="molecule type" value="Genomic_DNA"/>
</dbReference>
<dbReference type="InterPro" id="IPR027417">
    <property type="entry name" value="P-loop_NTPase"/>
</dbReference>
<organism evidence="2 3">
    <name type="scientific">Haemaphysalis longicornis</name>
    <name type="common">Bush tick</name>
    <dbReference type="NCBI Taxonomy" id="44386"/>
    <lineage>
        <taxon>Eukaryota</taxon>
        <taxon>Metazoa</taxon>
        <taxon>Ecdysozoa</taxon>
        <taxon>Arthropoda</taxon>
        <taxon>Chelicerata</taxon>
        <taxon>Arachnida</taxon>
        <taxon>Acari</taxon>
        <taxon>Parasitiformes</taxon>
        <taxon>Ixodida</taxon>
        <taxon>Ixodoidea</taxon>
        <taxon>Ixodidae</taxon>
        <taxon>Haemaphysalinae</taxon>
        <taxon>Haemaphysalis</taxon>
    </lineage>
</organism>